<feature type="non-terminal residue" evidence="1">
    <location>
        <position position="33"/>
    </location>
</feature>
<dbReference type="AlphaFoldDB" id="X1I7R3"/>
<organism evidence="1">
    <name type="scientific">marine sediment metagenome</name>
    <dbReference type="NCBI Taxonomy" id="412755"/>
    <lineage>
        <taxon>unclassified sequences</taxon>
        <taxon>metagenomes</taxon>
        <taxon>ecological metagenomes</taxon>
    </lineage>
</organism>
<accession>X1I7R3</accession>
<proteinExistence type="predicted"/>
<reference evidence="1" key="1">
    <citation type="journal article" date="2014" name="Front. Microbiol.">
        <title>High frequency of phylogenetically diverse reductive dehalogenase-homologous genes in deep subseafloor sedimentary metagenomes.</title>
        <authorList>
            <person name="Kawai M."/>
            <person name="Futagami T."/>
            <person name="Toyoda A."/>
            <person name="Takaki Y."/>
            <person name="Nishi S."/>
            <person name="Hori S."/>
            <person name="Arai W."/>
            <person name="Tsubouchi T."/>
            <person name="Morono Y."/>
            <person name="Uchiyama I."/>
            <person name="Ito T."/>
            <person name="Fujiyama A."/>
            <person name="Inagaki F."/>
            <person name="Takami H."/>
        </authorList>
    </citation>
    <scope>NUCLEOTIDE SEQUENCE</scope>
    <source>
        <strain evidence="1">Expedition CK06-06</strain>
    </source>
</reference>
<protein>
    <submittedName>
        <fullName evidence="1">Uncharacterized protein</fullName>
    </submittedName>
</protein>
<dbReference type="EMBL" id="BARU01039189">
    <property type="protein sequence ID" value="GAH78436.1"/>
    <property type="molecule type" value="Genomic_DNA"/>
</dbReference>
<name>X1I7R3_9ZZZZ</name>
<sequence>MSKLWDSVTNIFKEEHEGFIMLMDIIYPVNKSN</sequence>
<evidence type="ECO:0000313" key="1">
    <source>
        <dbReference type="EMBL" id="GAH78436.1"/>
    </source>
</evidence>
<gene>
    <name evidence="1" type="ORF">S03H2_60773</name>
</gene>
<comment type="caution">
    <text evidence="1">The sequence shown here is derived from an EMBL/GenBank/DDBJ whole genome shotgun (WGS) entry which is preliminary data.</text>
</comment>